<organism evidence="2 3">
    <name type="scientific">Nonomuraea diastatica</name>
    <dbReference type="NCBI Taxonomy" id="1848329"/>
    <lineage>
        <taxon>Bacteria</taxon>
        <taxon>Bacillati</taxon>
        <taxon>Actinomycetota</taxon>
        <taxon>Actinomycetes</taxon>
        <taxon>Streptosporangiales</taxon>
        <taxon>Streptosporangiaceae</taxon>
        <taxon>Nonomuraea</taxon>
    </lineage>
</organism>
<proteinExistence type="predicted"/>
<dbReference type="AlphaFoldDB" id="A0A4R4WJ55"/>
<protein>
    <submittedName>
        <fullName evidence="2">Transposase</fullName>
    </submittedName>
</protein>
<reference evidence="2 3" key="1">
    <citation type="submission" date="2019-03" db="EMBL/GenBank/DDBJ databases">
        <title>Draft genome sequences of novel Actinobacteria.</title>
        <authorList>
            <person name="Sahin N."/>
            <person name="Ay H."/>
            <person name="Saygin H."/>
        </authorList>
    </citation>
    <scope>NUCLEOTIDE SEQUENCE [LARGE SCALE GENOMIC DNA]</scope>
    <source>
        <strain evidence="2 3">KC712</strain>
    </source>
</reference>
<dbReference type="Pfam" id="PF05598">
    <property type="entry name" value="DUF772"/>
    <property type="match status" value="1"/>
</dbReference>
<gene>
    <name evidence="2" type="ORF">E1294_24515</name>
</gene>
<dbReference type="Proteomes" id="UP000294543">
    <property type="component" value="Unassembled WGS sequence"/>
</dbReference>
<name>A0A4R4WJ55_9ACTN</name>
<dbReference type="EMBL" id="SMKP01000071">
    <property type="protein sequence ID" value="TDD18441.1"/>
    <property type="molecule type" value="Genomic_DNA"/>
</dbReference>
<evidence type="ECO:0000313" key="3">
    <source>
        <dbReference type="Proteomes" id="UP000294543"/>
    </source>
</evidence>
<evidence type="ECO:0000259" key="1">
    <source>
        <dbReference type="Pfam" id="PF05598"/>
    </source>
</evidence>
<feature type="domain" description="Transposase InsH N-terminal" evidence="1">
    <location>
        <begin position="1"/>
        <end position="52"/>
    </location>
</feature>
<dbReference type="InterPro" id="IPR008490">
    <property type="entry name" value="Transposase_InsH_N"/>
</dbReference>
<keyword evidence="3" id="KW-1185">Reference proteome</keyword>
<comment type="caution">
    <text evidence="2">The sequence shown here is derived from an EMBL/GenBank/DDBJ whole genome shotgun (WGS) entry which is preliminary data.</text>
</comment>
<sequence length="96" mass="10385">MLALVTVLQFAEDLTDRQAADAVRGRIDWKYGLGLALDDPGFDFTVLSKFRAQVAAHGREERALEVLLARLGELGLVKPGGKQRAGSTHVLGAVRN</sequence>
<accession>A0A4R4WJ55</accession>
<evidence type="ECO:0000313" key="2">
    <source>
        <dbReference type="EMBL" id="TDD18441.1"/>
    </source>
</evidence>
<dbReference type="OrthoDB" id="3544296at2"/>